<reference evidence="2 3" key="1">
    <citation type="journal article" date="2012" name="Stand. Genomic Sci.">
        <title>Complete genome sequencing and analysis of Saprospira grandis str. Lewin, a predatory marine bacterium.</title>
        <authorList>
            <person name="Saw J.H."/>
            <person name="Yuryev A."/>
            <person name="Kanbe M."/>
            <person name="Hou S."/>
            <person name="Young A.G."/>
            <person name="Aizawa S."/>
            <person name="Alam M."/>
        </authorList>
    </citation>
    <scope>NUCLEOTIDE SEQUENCE [LARGE SCALE GENOMIC DNA]</scope>
    <source>
        <strain evidence="2 3">Lewin</strain>
    </source>
</reference>
<organism evidence="2 3">
    <name type="scientific">Saprospira grandis (strain Lewin)</name>
    <dbReference type="NCBI Taxonomy" id="984262"/>
    <lineage>
        <taxon>Bacteria</taxon>
        <taxon>Pseudomonadati</taxon>
        <taxon>Bacteroidota</taxon>
        <taxon>Saprospiria</taxon>
        <taxon>Saprospirales</taxon>
        <taxon>Saprospiraceae</taxon>
        <taxon>Saprospira</taxon>
    </lineage>
</organism>
<dbReference type="EMBL" id="CP002831">
    <property type="protein sequence ID" value="AFC25482.1"/>
    <property type="molecule type" value="Genomic_DNA"/>
</dbReference>
<protein>
    <submittedName>
        <fullName evidence="2">Uncharacterized protein</fullName>
    </submittedName>
</protein>
<feature type="compositionally biased region" description="Basic residues" evidence="1">
    <location>
        <begin position="59"/>
        <end position="74"/>
    </location>
</feature>
<dbReference type="KEGG" id="sgn:SGRA_2754"/>
<dbReference type="Proteomes" id="UP000007519">
    <property type="component" value="Chromosome"/>
</dbReference>
<keyword evidence="3" id="KW-1185">Reference proteome</keyword>
<name>H6L9K6_SAPGL</name>
<feature type="compositionally biased region" description="Basic residues" evidence="1">
    <location>
        <begin position="93"/>
        <end position="108"/>
    </location>
</feature>
<dbReference type="AlphaFoldDB" id="H6L9K6"/>
<sequence length="108" mass="12280">MAPPFEEGAFFLQFCLPPSVSWPSAAEWVAKGQTEFFERSEKNEGPSEERAPQHSGGRPSRRLAGRGPQKKQKNYAKMDMDLGLGPLFFLPNRRSKKRNCCPPKSRKR</sequence>
<dbReference type="STRING" id="984262.SGRA_2754"/>
<evidence type="ECO:0000313" key="2">
    <source>
        <dbReference type="EMBL" id="AFC25482.1"/>
    </source>
</evidence>
<feature type="compositionally biased region" description="Basic and acidic residues" evidence="1">
    <location>
        <begin position="36"/>
        <end position="52"/>
    </location>
</feature>
<evidence type="ECO:0000313" key="3">
    <source>
        <dbReference type="Proteomes" id="UP000007519"/>
    </source>
</evidence>
<feature type="region of interest" description="Disordered" evidence="1">
    <location>
        <begin position="36"/>
        <end position="108"/>
    </location>
</feature>
<gene>
    <name evidence="2" type="ordered locus">SGRA_2754</name>
</gene>
<evidence type="ECO:0000256" key="1">
    <source>
        <dbReference type="SAM" id="MobiDB-lite"/>
    </source>
</evidence>
<accession>H6L9K6</accession>
<dbReference type="HOGENOM" id="CLU_2195093_0_0_10"/>
<proteinExistence type="predicted"/>